<accession>A0A0B6YSY9</accession>
<name>A0A0B6YSY9_9EUPU</name>
<dbReference type="InterPro" id="IPR040314">
    <property type="entry name" value="DOP1"/>
</dbReference>
<dbReference type="PANTHER" id="PTHR14042:SF24">
    <property type="entry name" value="PROTEIN DOPEY-1 HOMOLOG"/>
    <property type="match status" value="1"/>
</dbReference>
<dbReference type="GO" id="GO:0006895">
    <property type="term" value="P:Golgi to endosome transport"/>
    <property type="evidence" value="ECO:0007669"/>
    <property type="project" value="InterPro"/>
</dbReference>
<dbReference type="EMBL" id="HACG01012021">
    <property type="protein sequence ID" value="CEK58886.1"/>
    <property type="molecule type" value="Transcribed_RNA"/>
</dbReference>
<dbReference type="GO" id="GO:0005802">
    <property type="term" value="C:trans-Golgi network"/>
    <property type="evidence" value="ECO:0007669"/>
    <property type="project" value="TreeGrafter"/>
</dbReference>
<sequence>SKYSPQMEAVSISDLCELVEFLLGVVVLDVYPETTTEHLPDLLRQITSSLTTACEDVTEAEVTITLKLCSKLLSRVQPSMAGQGLH</sequence>
<reference evidence="1" key="1">
    <citation type="submission" date="2014-12" db="EMBL/GenBank/DDBJ databases">
        <title>Insight into the proteome of Arion vulgaris.</title>
        <authorList>
            <person name="Aradska J."/>
            <person name="Bulat T."/>
            <person name="Smidak R."/>
            <person name="Sarate P."/>
            <person name="Gangsoo J."/>
            <person name="Sialana F."/>
            <person name="Bilban M."/>
            <person name="Lubec G."/>
        </authorList>
    </citation>
    <scope>NUCLEOTIDE SEQUENCE</scope>
    <source>
        <tissue evidence="1">Skin</tissue>
    </source>
</reference>
<feature type="non-terminal residue" evidence="1">
    <location>
        <position position="1"/>
    </location>
</feature>
<dbReference type="AlphaFoldDB" id="A0A0B6YSY9"/>
<proteinExistence type="predicted"/>
<protein>
    <submittedName>
        <fullName evidence="1">Uncharacterized protein</fullName>
    </submittedName>
</protein>
<dbReference type="GO" id="GO:0005768">
    <property type="term" value="C:endosome"/>
    <property type="evidence" value="ECO:0007669"/>
    <property type="project" value="TreeGrafter"/>
</dbReference>
<evidence type="ECO:0000313" key="1">
    <source>
        <dbReference type="EMBL" id="CEK58886.1"/>
    </source>
</evidence>
<feature type="non-terminal residue" evidence="1">
    <location>
        <position position="86"/>
    </location>
</feature>
<organism evidence="1">
    <name type="scientific">Arion vulgaris</name>
    <dbReference type="NCBI Taxonomy" id="1028688"/>
    <lineage>
        <taxon>Eukaryota</taxon>
        <taxon>Metazoa</taxon>
        <taxon>Spiralia</taxon>
        <taxon>Lophotrochozoa</taxon>
        <taxon>Mollusca</taxon>
        <taxon>Gastropoda</taxon>
        <taxon>Heterobranchia</taxon>
        <taxon>Euthyneura</taxon>
        <taxon>Panpulmonata</taxon>
        <taxon>Eupulmonata</taxon>
        <taxon>Stylommatophora</taxon>
        <taxon>Helicina</taxon>
        <taxon>Arionoidea</taxon>
        <taxon>Arionidae</taxon>
        <taxon>Arion</taxon>
    </lineage>
</organism>
<dbReference type="GO" id="GO:0005829">
    <property type="term" value="C:cytosol"/>
    <property type="evidence" value="ECO:0007669"/>
    <property type="project" value="GOC"/>
</dbReference>
<dbReference type="PANTHER" id="PTHR14042">
    <property type="entry name" value="DOPEY-RELATED"/>
    <property type="match status" value="1"/>
</dbReference>
<gene>
    <name evidence="1" type="primary">ORF34491</name>
</gene>